<keyword evidence="2" id="KW-0808">Transferase</keyword>
<dbReference type="Pfam" id="PF13649">
    <property type="entry name" value="Methyltransf_25"/>
    <property type="match status" value="1"/>
</dbReference>
<dbReference type="PANTHER" id="PTHR43667:SF2">
    <property type="entry name" value="FATTY ACID C-METHYL TRANSFERASE"/>
    <property type="match status" value="1"/>
</dbReference>
<dbReference type="CDD" id="cd02440">
    <property type="entry name" value="AdoMet_MTases"/>
    <property type="match status" value="1"/>
</dbReference>
<dbReference type="Gene3D" id="3.40.50.150">
    <property type="entry name" value="Vaccinia Virus protein VP39"/>
    <property type="match status" value="1"/>
</dbReference>
<dbReference type="EMBL" id="CP001994">
    <property type="protein sequence ID" value="ADE37438.1"/>
    <property type="molecule type" value="Genomic_DNA"/>
</dbReference>
<dbReference type="HOGENOM" id="CLU_060275_1_0_2"/>
<dbReference type="SUPFAM" id="SSF53335">
    <property type="entry name" value="S-adenosyl-L-methionine-dependent methyltransferases"/>
    <property type="match status" value="1"/>
</dbReference>
<keyword evidence="3" id="KW-1185">Reference proteome</keyword>
<dbReference type="STRING" id="547558.Mmah_1943"/>
<dbReference type="InterPro" id="IPR029063">
    <property type="entry name" value="SAM-dependent_MTases_sf"/>
</dbReference>
<feature type="domain" description="Methyltransferase" evidence="1">
    <location>
        <begin position="69"/>
        <end position="157"/>
    </location>
</feature>
<dbReference type="GO" id="GO:0008168">
    <property type="term" value="F:methyltransferase activity"/>
    <property type="evidence" value="ECO:0007669"/>
    <property type="project" value="UniProtKB-KW"/>
</dbReference>
<proteinExistence type="predicted"/>
<reference evidence="2 3" key="1">
    <citation type="submission" date="2010-03" db="EMBL/GenBank/DDBJ databases">
        <title>The complete genome of Methanohalophilus mahii DSM 5219.</title>
        <authorList>
            <consortium name="US DOE Joint Genome Institute (JGI-PGF)"/>
            <person name="Lucas S."/>
            <person name="Copeland A."/>
            <person name="Lapidus A."/>
            <person name="Glavina del Rio T."/>
            <person name="Dalin E."/>
            <person name="Tice H."/>
            <person name="Bruce D."/>
            <person name="Goodwin L."/>
            <person name="Pitluck S."/>
            <person name="Kyrpides N."/>
            <person name="Mavromatis K."/>
            <person name="Ivanova N."/>
            <person name="Lykidis A."/>
            <person name="Saunders E."/>
            <person name="Brettin T."/>
            <person name="Detter J.C."/>
            <person name="Han C."/>
            <person name="Land M."/>
            <person name="Hauser L."/>
            <person name="Markowitz V."/>
            <person name="Cheng J.-F."/>
            <person name="Hugenholtz P."/>
            <person name="Woyke T."/>
            <person name="Wu D."/>
            <person name="Spring S."/>
            <person name="Schneider S."/>
            <person name="Schroeder M."/>
            <person name="Klenk H.-P."/>
            <person name="Eisen J.A."/>
        </authorList>
    </citation>
    <scope>NUCLEOTIDE SEQUENCE [LARGE SCALE GENOMIC DNA]</scope>
    <source>
        <strain evidence="3">ATCC 35705 / DSM 5219 / SLP</strain>
    </source>
</reference>
<evidence type="ECO:0000259" key="1">
    <source>
        <dbReference type="Pfam" id="PF13649"/>
    </source>
</evidence>
<evidence type="ECO:0000313" key="2">
    <source>
        <dbReference type="EMBL" id="ADE37438.1"/>
    </source>
</evidence>
<accession>D5E8F0</accession>
<gene>
    <name evidence="2" type="ordered locus">Mmah_1943</name>
</gene>
<protein>
    <submittedName>
        <fullName evidence="2">Methyltransferase type 12</fullName>
    </submittedName>
</protein>
<sequence length="287" mass="33425">MPLNNLDWNDIWNEMMQANQKNDHNRRGDCANLWDSRENAEHFWERSRNNKARVDKTLNELPLDPDYSVLDIGAGPGSLAIPLAERVSHVTAVEPGKGMLEILQENIDQYGLDNISCVKKRWEDLDVNNDLKGPHDIVIASFSLGMPDIREAIEKMQAASSKYVCLYWFAGETPWDSHSRKLWPLLYGGEYIPSPRCDVLYNVLYNMGIYPDMHVFSLEYDNSFSSMDEAVDFFKSRYTIENQQQEEIIRNYLEEVLEKQGDRLVESGHTTRVKLWWQLQTEEQKSR</sequence>
<dbReference type="InterPro" id="IPR041698">
    <property type="entry name" value="Methyltransf_25"/>
</dbReference>
<dbReference type="KEGG" id="mmh:Mmah_1943"/>
<evidence type="ECO:0000313" key="3">
    <source>
        <dbReference type="Proteomes" id="UP000001059"/>
    </source>
</evidence>
<keyword evidence="2" id="KW-0489">Methyltransferase</keyword>
<dbReference type="GO" id="GO:0032259">
    <property type="term" value="P:methylation"/>
    <property type="evidence" value="ECO:0007669"/>
    <property type="project" value="UniProtKB-KW"/>
</dbReference>
<organism evidence="2 3">
    <name type="scientific">Methanohalophilus mahii (strain ATCC 35705 / DSM 5219 / SLP)</name>
    <dbReference type="NCBI Taxonomy" id="547558"/>
    <lineage>
        <taxon>Archaea</taxon>
        <taxon>Methanobacteriati</taxon>
        <taxon>Methanobacteriota</taxon>
        <taxon>Stenosarchaea group</taxon>
        <taxon>Methanomicrobia</taxon>
        <taxon>Methanosarcinales</taxon>
        <taxon>Methanosarcinaceae</taxon>
        <taxon>Methanohalophilus</taxon>
    </lineage>
</organism>
<dbReference type="InterPro" id="IPR050723">
    <property type="entry name" value="CFA/CMAS"/>
</dbReference>
<name>D5E8F0_METMS</name>
<dbReference type="GeneID" id="8984135"/>
<dbReference type="AlphaFoldDB" id="D5E8F0"/>
<dbReference type="Proteomes" id="UP000001059">
    <property type="component" value="Chromosome"/>
</dbReference>
<dbReference type="RefSeq" id="WP_013038380.1">
    <property type="nucleotide sequence ID" value="NC_014002.1"/>
</dbReference>
<dbReference type="PANTHER" id="PTHR43667">
    <property type="entry name" value="CYCLOPROPANE-FATTY-ACYL-PHOSPHOLIPID SYNTHASE"/>
    <property type="match status" value="1"/>
</dbReference>